<evidence type="ECO:0000313" key="1">
    <source>
        <dbReference type="EMBL" id="ORY89126.1"/>
    </source>
</evidence>
<dbReference type="OrthoDB" id="10615387at2759"/>
<gene>
    <name evidence="1" type="ORF">BCR35DRAFT_350616</name>
</gene>
<keyword evidence="2" id="KW-1185">Reference proteome</keyword>
<name>A0A1Y2G017_9BASI</name>
<dbReference type="InParanoid" id="A0A1Y2G017"/>
<dbReference type="STRING" id="106004.A0A1Y2G017"/>
<evidence type="ECO:0008006" key="3">
    <source>
        <dbReference type="Google" id="ProtNLM"/>
    </source>
</evidence>
<dbReference type="EMBL" id="MCGR01000007">
    <property type="protein sequence ID" value="ORY89126.1"/>
    <property type="molecule type" value="Genomic_DNA"/>
</dbReference>
<dbReference type="Proteomes" id="UP000193467">
    <property type="component" value="Unassembled WGS sequence"/>
</dbReference>
<organism evidence="1 2">
    <name type="scientific">Leucosporidium creatinivorum</name>
    <dbReference type="NCBI Taxonomy" id="106004"/>
    <lineage>
        <taxon>Eukaryota</taxon>
        <taxon>Fungi</taxon>
        <taxon>Dikarya</taxon>
        <taxon>Basidiomycota</taxon>
        <taxon>Pucciniomycotina</taxon>
        <taxon>Microbotryomycetes</taxon>
        <taxon>Leucosporidiales</taxon>
        <taxon>Leucosporidium</taxon>
    </lineage>
</organism>
<comment type="caution">
    <text evidence="1">The sequence shown here is derived from an EMBL/GenBank/DDBJ whole genome shotgun (WGS) entry which is preliminary data.</text>
</comment>
<dbReference type="AlphaFoldDB" id="A0A1Y2G017"/>
<reference evidence="1 2" key="1">
    <citation type="submission" date="2016-07" db="EMBL/GenBank/DDBJ databases">
        <title>Pervasive Adenine N6-methylation of Active Genes in Fungi.</title>
        <authorList>
            <consortium name="DOE Joint Genome Institute"/>
            <person name="Mondo S.J."/>
            <person name="Dannebaum R.O."/>
            <person name="Kuo R.C."/>
            <person name="Labutti K."/>
            <person name="Haridas S."/>
            <person name="Kuo A."/>
            <person name="Salamov A."/>
            <person name="Ahrendt S.R."/>
            <person name="Lipzen A."/>
            <person name="Sullivan W."/>
            <person name="Andreopoulos W.B."/>
            <person name="Clum A."/>
            <person name="Lindquist E."/>
            <person name="Daum C."/>
            <person name="Ramamoorthy G.K."/>
            <person name="Gryganskyi A."/>
            <person name="Culley D."/>
            <person name="Magnuson J.K."/>
            <person name="James T.Y."/>
            <person name="O'Malley M.A."/>
            <person name="Stajich J.E."/>
            <person name="Spatafora J.W."/>
            <person name="Visel A."/>
            <person name="Grigoriev I.V."/>
        </authorList>
    </citation>
    <scope>NUCLEOTIDE SEQUENCE [LARGE SCALE GENOMIC DNA]</scope>
    <source>
        <strain evidence="1 2">62-1032</strain>
    </source>
</reference>
<protein>
    <recommendedName>
        <fullName evidence="3">Extradiol ring-cleavage dioxygenase class III enzyme subunit B domain-containing protein</fullName>
    </recommendedName>
</protein>
<proteinExistence type="predicted"/>
<accession>A0A1Y2G017</accession>
<dbReference type="Gene3D" id="3.40.830.10">
    <property type="entry name" value="LigB-like"/>
    <property type="match status" value="1"/>
</dbReference>
<evidence type="ECO:0000313" key="2">
    <source>
        <dbReference type="Proteomes" id="UP000193467"/>
    </source>
</evidence>
<sequence>MPPRPGSNTPHSPPASSTSSNLRLFFVGLLLALLSILYPRLPQYLPPSVARHLPFLPSLPSTAHHTTWTNLQRYQHGVPVSPDYDPFDVKGQEEEYQLRVGSKEGGKEQEKQLKRQRREIERRTEFAGMENHVHRDLPVYFLQQGSSEQGIASNSPLGQTLSRIGDEILDKVQPKTVIFLSPLRTTAQHIQVSTLSSLPYSTSPHPLSVPGNPTLAQHLLTIFAHSVPPVHATTSSEPFSPPAWPVYEALFGGKGAELEVVLVSLPVKGKGMEGGAEWTAEKWDEVGRALLKVKREEEDVVIIGLGSARPSNPSPQFPALLHTALTHSTSHPRHSSLTSLFANAGGAGKPTSRGVQQSGLVGLYAAVGAAGEGEGHALDPVEEGGRGSCWRFGELPLR</sequence>